<dbReference type="SUPFAM" id="SSF46785">
    <property type="entry name" value="Winged helix' DNA-binding domain"/>
    <property type="match status" value="1"/>
</dbReference>
<comment type="caution">
    <text evidence="6">The sequence shown here is derived from an EMBL/GenBank/DDBJ whole genome shotgun (WGS) entry which is preliminary data.</text>
</comment>
<keyword evidence="2" id="KW-0805">Transcription regulation</keyword>
<dbReference type="Pfam" id="PF03466">
    <property type="entry name" value="LysR_substrate"/>
    <property type="match status" value="1"/>
</dbReference>
<evidence type="ECO:0000313" key="7">
    <source>
        <dbReference type="Proteomes" id="UP000035929"/>
    </source>
</evidence>
<name>A0A0J6SA89_9HYPH</name>
<dbReference type="InterPro" id="IPR000847">
    <property type="entry name" value="LysR_HTH_N"/>
</dbReference>
<dbReference type="PATRIC" id="fig|270351.6.peg.2012"/>
<dbReference type="EMBL" id="LABX01000169">
    <property type="protein sequence ID" value="KMO30622.1"/>
    <property type="molecule type" value="Genomic_DNA"/>
</dbReference>
<dbReference type="FunFam" id="1.10.10.10:FF:000001">
    <property type="entry name" value="LysR family transcriptional regulator"/>
    <property type="match status" value="1"/>
</dbReference>
<evidence type="ECO:0000256" key="4">
    <source>
        <dbReference type="ARBA" id="ARBA00023163"/>
    </source>
</evidence>
<gene>
    <name evidence="6" type="ORF">VP06_21375</name>
</gene>
<organism evidence="6 7">
    <name type="scientific">Methylobacterium aquaticum</name>
    <dbReference type="NCBI Taxonomy" id="270351"/>
    <lineage>
        <taxon>Bacteria</taxon>
        <taxon>Pseudomonadati</taxon>
        <taxon>Pseudomonadota</taxon>
        <taxon>Alphaproteobacteria</taxon>
        <taxon>Hyphomicrobiales</taxon>
        <taxon>Methylobacteriaceae</taxon>
        <taxon>Methylobacterium</taxon>
    </lineage>
</organism>
<dbReference type="AlphaFoldDB" id="A0A0J6SA89"/>
<evidence type="ECO:0000256" key="3">
    <source>
        <dbReference type="ARBA" id="ARBA00023125"/>
    </source>
</evidence>
<dbReference type="Pfam" id="PF00126">
    <property type="entry name" value="HTH_1"/>
    <property type="match status" value="1"/>
</dbReference>
<dbReference type="Gene3D" id="1.10.10.10">
    <property type="entry name" value="Winged helix-like DNA-binding domain superfamily/Winged helix DNA-binding domain"/>
    <property type="match status" value="1"/>
</dbReference>
<keyword evidence="4" id="KW-0804">Transcription</keyword>
<dbReference type="GO" id="GO:0003677">
    <property type="term" value="F:DNA binding"/>
    <property type="evidence" value="ECO:0007669"/>
    <property type="project" value="UniProtKB-KW"/>
</dbReference>
<reference evidence="6 7" key="1">
    <citation type="submission" date="2015-03" db="EMBL/GenBank/DDBJ databases">
        <title>Genome sequencing of Methylobacterium aquaticum DSM16371 type strain.</title>
        <authorList>
            <person name="Chaudhry V."/>
            <person name="Patil P.B."/>
        </authorList>
    </citation>
    <scope>NUCLEOTIDE SEQUENCE [LARGE SCALE GENOMIC DNA]</scope>
    <source>
        <strain evidence="6 7">DSM 16371</strain>
    </source>
</reference>
<comment type="similarity">
    <text evidence="1">Belongs to the LysR transcriptional regulatory family.</text>
</comment>
<sequence>MRYTLRQLEYFIAVGEAGSITLASERVHISQPSISTAISHLEQELNVQLFVRHHAQGLSLTPSGRALLREAKSLVAQAEGLYLRATEATGQVRGSLSLGCMVTLAPMLVPELTHSFASAFPAVSIRTAERHHDDLFEGIRHSEIDIALCYDLHVPDDIAFMPLVELPPYILLGEADPLARQPSASLEEMAAKPMILLDLPMSREYFLALFLKQGLEPTIAARSAHHEVIRTMVANGYGYSILNARPRSDYALDGRRVVRIRLAGEHRPMTIGVATLKALRQTQLVAAFAAHCRAHISESYIPGMVAPSFGPRKR</sequence>
<protein>
    <submittedName>
        <fullName evidence="6">LysR family transcriptional regulator</fullName>
    </submittedName>
</protein>
<dbReference type="InterPro" id="IPR036388">
    <property type="entry name" value="WH-like_DNA-bd_sf"/>
</dbReference>
<dbReference type="PROSITE" id="PS50931">
    <property type="entry name" value="HTH_LYSR"/>
    <property type="match status" value="1"/>
</dbReference>
<dbReference type="Gene3D" id="3.40.190.10">
    <property type="entry name" value="Periplasmic binding protein-like II"/>
    <property type="match status" value="2"/>
</dbReference>
<evidence type="ECO:0000256" key="1">
    <source>
        <dbReference type="ARBA" id="ARBA00009437"/>
    </source>
</evidence>
<keyword evidence="3" id="KW-0238">DNA-binding</keyword>
<proteinExistence type="inferred from homology"/>
<dbReference type="SUPFAM" id="SSF53850">
    <property type="entry name" value="Periplasmic binding protein-like II"/>
    <property type="match status" value="1"/>
</dbReference>
<evidence type="ECO:0000259" key="5">
    <source>
        <dbReference type="PROSITE" id="PS50931"/>
    </source>
</evidence>
<dbReference type="PRINTS" id="PR00039">
    <property type="entry name" value="HTHLYSR"/>
</dbReference>
<dbReference type="PANTHER" id="PTHR30346">
    <property type="entry name" value="TRANSCRIPTIONAL DUAL REGULATOR HCAR-RELATED"/>
    <property type="match status" value="1"/>
</dbReference>
<accession>A0A0J6SA89</accession>
<dbReference type="PANTHER" id="PTHR30346:SF0">
    <property type="entry name" value="HCA OPERON TRANSCRIPTIONAL ACTIVATOR HCAR"/>
    <property type="match status" value="1"/>
</dbReference>
<dbReference type="RefSeq" id="WP_048465788.1">
    <property type="nucleotide sequence ID" value="NZ_JBNTQU010000003.1"/>
</dbReference>
<evidence type="ECO:0000256" key="2">
    <source>
        <dbReference type="ARBA" id="ARBA00023015"/>
    </source>
</evidence>
<dbReference type="InterPro" id="IPR036390">
    <property type="entry name" value="WH_DNA-bd_sf"/>
</dbReference>
<dbReference type="GO" id="GO:0032993">
    <property type="term" value="C:protein-DNA complex"/>
    <property type="evidence" value="ECO:0007669"/>
    <property type="project" value="TreeGrafter"/>
</dbReference>
<dbReference type="Proteomes" id="UP000035929">
    <property type="component" value="Unassembled WGS sequence"/>
</dbReference>
<dbReference type="GO" id="GO:0003700">
    <property type="term" value="F:DNA-binding transcription factor activity"/>
    <property type="evidence" value="ECO:0007669"/>
    <property type="project" value="InterPro"/>
</dbReference>
<dbReference type="InterPro" id="IPR005119">
    <property type="entry name" value="LysR_subst-bd"/>
</dbReference>
<feature type="domain" description="HTH lysR-type" evidence="5">
    <location>
        <begin position="1"/>
        <end position="61"/>
    </location>
</feature>
<dbReference type="OrthoDB" id="8679465at2"/>
<evidence type="ECO:0000313" key="6">
    <source>
        <dbReference type="EMBL" id="KMO30622.1"/>
    </source>
</evidence>
<dbReference type="CDD" id="cd08412">
    <property type="entry name" value="PBP2_PAO1_like"/>
    <property type="match status" value="1"/>
</dbReference>